<evidence type="ECO:0000259" key="4">
    <source>
        <dbReference type="PROSITE" id="PS50995"/>
    </source>
</evidence>
<keyword evidence="1" id="KW-0805">Transcription regulation</keyword>
<dbReference type="PANTHER" id="PTHR42756:SF1">
    <property type="entry name" value="TRANSCRIPTIONAL REPRESSOR OF EMRAB OPERON"/>
    <property type="match status" value="1"/>
</dbReference>
<dbReference type="GO" id="GO:0003677">
    <property type="term" value="F:DNA binding"/>
    <property type="evidence" value="ECO:0007669"/>
    <property type="project" value="UniProtKB-KW"/>
</dbReference>
<dbReference type="KEGG" id="alp:LPB137_08185"/>
<keyword evidence="3" id="KW-0804">Transcription</keyword>
<dbReference type="AlphaFoldDB" id="A0A1P8KMT2"/>
<proteinExistence type="predicted"/>
<keyword evidence="6" id="KW-1185">Reference proteome</keyword>
<organism evidence="5 6">
    <name type="scientific">Poseidonibacter parvus</name>
    <dbReference type="NCBI Taxonomy" id="1850254"/>
    <lineage>
        <taxon>Bacteria</taxon>
        <taxon>Pseudomonadati</taxon>
        <taxon>Campylobacterota</taxon>
        <taxon>Epsilonproteobacteria</taxon>
        <taxon>Campylobacterales</taxon>
        <taxon>Arcobacteraceae</taxon>
        <taxon>Poseidonibacter</taxon>
    </lineage>
</organism>
<protein>
    <recommendedName>
        <fullName evidence="4">HTH marR-type domain-containing protein</fullName>
    </recommendedName>
</protein>
<evidence type="ECO:0000256" key="1">
    <source>
        <dbReference type="ARBA" id="ARBA00023015"/>
    </source>
</evidence>
<dbReference type="CDD" id="cd00090">
    <property type="entry name" value="HTH_ARSR"/>
    <property type="match status" value="1"/>
</dbReference>
<reference evidence="5 6" key="1">
    <citation type="submission" date="2017-01" db="EMBL/GenBank/DDBJ databases">
        <title>Genome sequencing of Arcobacter sp. LPB0137.</title>
        <authorList>
            <person name="Lee G.-W."/>
            <person name="Yi H."/>
        </authorList>
    </citation>
    <scope>NUCLEOTIDE SEQUENCE [LARGE SCALE GENOMIC DNA]</scope>
    <source>
        <strain evidence="5 6">LPB0137</strain>
    </source>
</reference>
<evidence type="ECO:0000313" key="5">
    <source>
        <dbReference type="EMBL" id="APW65835.1"/>
    </source>
</evidence>
<dbReference type="Gene3D" id="1.10.10.10">
    <property type="entry name" value="Winged helix-like DNA-binding domain superfamily/Winged helix DNA-binding domain"/>
    <property type="match status" value="1"/>
</dbReference>
<dbReference type="EMBL" id="CP019070">
    <property type="protein sequence ID" value="APW65835.1"/>
    <property type="molecule type" value="Genomic_DNA"/>
</dbReference>
<sequence length="141" mass="16198">MKTQLKDSIGFKVNITANLFNNIFNQQLQTYDIAIEQRATLEIIQVEKNITQTKIAQILGKDKTTISRTLKTLEKKGLIKKEALDKRTFLIKLTEQGYEVLEKSSQTVQAFREKIASKFTQDEINELFKSLDKVTLALSEE</sequence>
<dbReference type="InterPro" id="IPR011991">
    <property type="entry name" value="ArsR-like_HTH"/>
</dbReference>
<evidence type="ECO:0000256" key="3">
    <source>
        <dbReference type="ARBA" id="ARBA00023163"/>
    </source>
</evidence>
<evidence type="ECO:0000313" key="6">
    <source>
        <dbReference type="Proteomes" id="UP000186074"/>
    </source>
</evidence>
<dbReference type="InterPro" id="IPR000835">
    <property type="entry name" value="HTH_MarR-typ"/>
</dbReference>
<dbReference type="SUPFAM" id="SSF46785">
    <property type="entry name" value="Winged helix' DNA-binding domain"/>
    <property type="match status" value="1"/>
</dbReference>
<dbReference type="PANTHER" id="PTHR42756">
    <property type="entry name" value="TRANSCRIPTIONAL REGULATOR, MARR"/>
    <property type="match status" value="1"/>
</dbReference>
<name>A0A1P8KMT2_9BACT</name>
<dbReference type="Pfam" id="PF01047">
    <property type="entry name" value="MarR"/>
    <property type="match status" value="1"/>
</dbReference>
<dbReference type="STRING" id="1850254.LPB137_08185"/>
<feature type="domain" description="HTH marR-type" evidence="4">
    <location>
        <begin position="1"/>
        <end position="136"/>
    </location>
</feature>
<gene>
    <name evidence="5" type="ORF">LPB137_08185</name>
</gene>
<dbReference type="Proteomes" id="UP000186074">
    <property type="component" value="Chromosome"/>
</dbReference>
<dbReference type="InterPro" id="IPR036388">
    <property type="entry name" value="WH-like_DNA-bd_sf"/>
</dbReference>
<dbReference type="InterPro" id="IPR036390">
    <property type="entry name" value="WH_DNA-bd_sf"/>
</dbReference>
<dbReference type="PRINTS" id="PR00598">
    <property type="entry name" value="HTHMARR"/>
</dbReference>
<dbReference type="GO" id="GO:0003700">
    <property type="term" value="F:DNA-binding transcription factor activity"/>
    <property type="evidence" value="ECO:0007669"/>
    <property type="project" value="InterPro"/>
</dbReference>
<dbReference type="RefSeq" id="WP_076086884.1">
    <property type="nucleotide sequence ID" value="NZ_CP019070.1"/>
</dbReference>
<dbReference type="PROSITE" id="PS50995">
    <property type="entry name" value="HTH_MARR_2"/>
    <property type="match status" value="1"/>
</dbReference>
<keyword evidence="2" id="KW-0238">DNA-binding</keyword>
<evidence type="ECO:0000256" key="2">
    <source>
        <dbReference type="ARBA" id="ARBA00023125"/>
    </source>
</evidence>
<accession>A0A1P8KMT2</accession>
<dbReference type="OrthoDB" id="5348575at2"/>
<dbReference type="SMART" id="SM00347">
    <property type="entry name" value="HTH_MARR"/>
    <property type="match status" value="1"/>
</dbReference>